<dbReference type="EMBL" id="BK014938">
    <property type="protein sequence ID" value="DAD83567.1"/>
    <property type="molecule type" value="Genomic_DNA"/>
</dbReference>
<evidence type="ECO:0000313" key="1">
    <source>
        <dbReference type="EMBL" id="DAD83567.1"/>
    </source>
</evidence>
<organism evidence="1">
    <name type="scientific">Siphoviridae sp. ctxc31</name>
    <dbReference type="NCBI Taxonomy" id="2826520"/>
    <lineage>
        <taxon>Viruses</taxon>
        <taxon>Duplodnaviria</taxon>
        <taxon>Heunggongvirae</taxon>
        <taxon>Uroviricota</taxon>
        <taxon>Caudoviricetes</taxon>
    </lineage>
</organism>
<accession>A0A8S5MNC4</accession>
<name>A0A8S5MNC4_9CAUD</name>
<reference evidence="1" key="1">
    <citation type="journal article" date="2021" name="Proc. Natl. Acad. Sci. U.S.A.">
        <title>A Catalog of Tens of Thousands of Viruses from Human Metagenomes Reveals Hidden Associations with Chronic Diseases.</title>
        <authorList>
            <person name="Tisza M.J."/>
            <person name="Buck C.B."/>
        </authorList>
    </citation>
    <scope>NUCLEOTIDE SEQUENCE</scope>
    <source>
        <strain evidence="1">Ctxc31</strain>
    </source>
</reference>
<sequence>MDHFYKNNCINCCSDQKVVGPLQHQKKETVIIIKIKSHENIFCTSRDKV</sequence>
<protein>
    <submittedName>
        <fullName evidence="1">THIOREDOXIN M TRANSPORT.1A</fullName>
    </submittedName>
</protein>
<proteinExistence type="predicted"/>